<dbReference type="AlphaFoldDB" id="A0A081A2D7"/>
<dbReference type="PROSITE" id="PS50158">
    <property type="entry name" value="ZF_CCHC"/>
    <property type="match status" value="2"/>
</dbReference>
<feature type="domain" description="CCHC-type" evidence="3">
    <location>
        <begin position="873"/>
        <end position="888"/>
    </location>
</feature>
<dbReference type="GO" id="GO:0003676">
    <property type="term" value="F:nucleic acid binding"/>
    <property type="evidence" value="ECO:0007669"/>
    <property type="project" value="InterPro"/>
</dbReference>
<evidence type="ECO:0000256" key="2">
    <source>
        <dbReference type="SAM" id="MobiDB-lite"/>
    </source>
</evidence>
<accession>A0A081A2D7</accession>
<keyword evidence="1" id="KW-0479">Metal-binding</keyword>
<feature type="region of interest" description="Disordered" evidence="2">
    <location>
        <begin position="780"/>
        <end position="810"/>
    </location>
</feature>
<evidence type="ECO:0000256" key="1">
    <source>
        <dbReference type="PROSITE-ProRule" id="PRU00047"/>
    </source>
</evidence>
<dbReference type="OrthoDB" id="121296at2759"/>
<evidence type="ECO:0000313" key="5">
    <source>
        <dbReference type="Proteomes" id="UP000028582"/>
    </source>
</evidence>
<dbReference type="GO" id="GO:0008270">
    <property type="term" value="F:zinc ion binding"/>
    <property type="evidence" value="ECO:0007669"/>
    <property type="project" value="UniProtKB-KW"/>
</dbReference>
<comment type="caution">
    <text evidence="4">The sequence shown here is derived from an EMBL/GenBank/DDBJ whole genome shotgun (WGS) entry which is preliminary data.</text>
</comment>
<protein>
    <recommendedName>
        <fullName evidence="3">CCHC-type domain-containing protein</fullName>
    </recommendedName>
</protein>
<feature type="region of interest" description="Disordered" evidence="2">
    <location>
        <begin position="19"/>
        <end position="38"/>
    </location>
</feature>
<dbReference type="SUPFAM" id="SSF57756">
    <property type="entry name" value="Retrovirus zinc finger-like domains"/>
    <property type="match status" value="2"/>
</dbReference>
<sequence length="907" mass="100244">MGKTVGRGEKSTILSYAARAAKDKKRRPRRVDWTVSKSRKKFRMDQRAPVRDSKRCYHAATMKVCKGGVTSGYGENRSPRSTDIAQLQGDELWEETATGATARAGFYERRVARLPADAWGALERWPRTDGVSERPQRSVEVWRARIPRECVDFEACGGVERRRRVCPAPFRDDSRHVVEKPGYCFVVGLLNRRNALECTDGGLCCHAWIKRTDKYKVKREGDPKRASRKEQASIQKEMDFYGEDSGSEAGSERYGDVRGGEERSVTVQTAVERLERAERQRTLGFRGADEGETTEGQGQSVVGAGRVAGQSEVMRELLAAGVEESKDAVVETAEAGPVEGAATVATEVKTEPEVKEEHRGGTDAFAGYGEEPSYYGGVGQRQSRVDEYGYGTAQDYYFGVEEEEEAESAPRRSPSGFIPRYTGPEARRMDRPAFGWSWSATKAVDTPAGYGVPSSGYGPGIGVKSVSSVAKVPKMVGHSAQTGGLRSQGVPTATVASVRPSVPPVMRASGPGVGRPAPSMRPMPTMAPQPRTRSGPVVQGGALNAFSLSNLVSNAVKVLPTFYSDSATVEKARDFWELFEAHTVGLPDQSRLLVFRQKIKGREAERWWSNSTIRSFKTLKVRFHNQFLSRTADELWERLETTKRERGESVEEWGDRVSDLCESLNYPNPQMRYQLFRRGLRNKRMLATLDASPASDIPEACEWLMFKDMYRPVEEDDEFSDDESSRKKGKETPVLASVDALAQQLQTFMQQQQQWQEQMTQNRWQGPRSPRNRAPMVAAATASTSSGNVGTVPSGSRPFRGISMEDDSRTQDGVPVCGRCRYKGHGRATCVRAGMKCLQCGQMGHVRSECDSNSSTGYSGNRFGGRGSRGPSRCFFCEDTGHVVAECPAIRSLRSLVPQAASINSQQ</sequence>
<feature type="region of interest" description="Disordered" evidence="2">
    <location>
        <begin position="502"/>
        <end position="535"/>
    </location>
</feature>
<organism evidence="4 5">
    <name type="scientific">Phytophthora nicotianae P1976</name>
    <dbReference type="NCBI Taxonomy" id="1317066"/>
    <lineage>
        <taxon>Eukaryota</taxon>
        <taxon>Sar</taxon>
        <taxon>Stramenopiles</taxon>
        <taxon>Oomycota</taxon>
        <taxon>Peronosporomycetes</taxon>
        <taxon>Peronosporales</taxon>
        <taxon>Peronosporaceae</taxon>
        <taxon>Phytophthora</taxon>
    </lineage>
</organism>
<keyword evidence="1" id="KW-0862">Zinc</keyword>
<dbReference type="Proteomes" id="UP000028582">
    <property type="component" value="Unassembled WGS sequence"/>
</dbReference>
<evidence type="ECO:0000259" key="3">
    <source>
        <dbReference type="PROSITE" id="PS50158"/>
    </source>
</evidence>
<dbReference type="EMBL" id="ANJA01001976">
    <property type="protein sequence ID" value="ETO73048.1"/>
    <property type="molecule type" value="Genomic_DNA"/>
</dbReference>
<feature type="compositionally biased region" description="Basic and acidic residues" evidence="2">
    <location>
        <begin position="250"/>
        <end position="264"/>
    </location>
</feature>
<feature type="domain" description="CCHC-type" evidence="3">
    <location>
        <begin position="836"/>
        <end position="850"/>
    </location>
</feature>
<dbReference type="InterPro" id="IPR036875">
    <property type="entry name" value="Znf_CCHC_sf"/>
</dbReference>
<reference evidence="4 5" key="1">
    <citation type="submission" date="2013-11" db="EMBL/GenBank/DDBJ databases">
        <title>The Genome Sequence of Phytophthora parasitica P1976.</title>
        <authorList>
            <consortium name="The Broad Institute Genomics Platform"/>
            <person name="Russ C."/>
            <person name="Tyler B."/>
            <person name="Panabieres F."/>
            <person name="Shan W."/>
            <person name="Tripathy S."/>
            <person name="Grunwald N."/>
            <person name="Machado M."/>
            <person name="Johnson C.S."/>
            <person name="Walker B."/>
            <person name="Young S."/>
            <person name="Zeng Q."/>
            <person name="Gargeya S."/>
            <person name="Fitzgerald M."/>
            <person name="Haas B."/>
            <person name="Abouelleil A."/>
            <person name="Allen A.W."/>
            <person name="Alvarado L."/>
            <person name="Arachchi H.M."/>
            <person name="Berlin A.M."/>
            <person name="Chapman S.B."/>
            <person name="Gainer-Dewar J."/>
            <person name="Goldberg J."/>
            <person name="Griggs A."/>
            <person name="Gujja S."/>
            <person name="Hansen M."/>
            <person name="Howarth C."/>
            <person name="Imamovic A."/>
            <person name="Ireland A."/>
            <person name="Larimer J."/>
            <person name="McCowan C."/>
            <person name="Murphy C."/>
            <person name="Pearson M."/>
            <person name="Poon T.W."/>
            <person name="Priest M."/>
            <person name="Roberts A."/>
            <person name="Saif S."/>
            <person name="Shea T."/>
            <person name="Sisk P."/>
            <person name="Sykes S."/>
            <person name="Wortman J."/>
            <person name="Nusbaum C."/>
            <person name="Birren B."/>
        </authorList>
    </citation>
    <scope>NUCLEOTIDE SEQUENCE [LARGE SCALE GENOMIC DNA]</scope>
    <source>
        <strain evidence="4 5">P1976</strain>
    </source>
</reference>
<keyword evidence="1" id="KW-0863">Zinc-finger</keyword>
<evidence type="ECO:0000313" key="4">
    <source>
        <dbReference type="EMBL" id="ETO73048.1"/>
    </source>
</evidence>
<dbReference type="Gene3D" id="4.10.60.10">
    <property type="entry name" value="Zinc finger, CCHC-type"/>
    <property type="match status" value="1"/>
</dbReference>
<proteinExistence type="predicted"/>
<feature type="compositionally biased region" description="Basic and acidic residues" evidence="2">
    <location>
        <begin position="216"/>
        <end position="239"/>
    </location>
</feature>
<dbReference type="SMART" id="SM00343">
    <property type="entry name" value="ZnF_C2HC"/>
    <property type="match status" value="2"/>
</dbReference>
<feature type="compositionally biased region" description="Polar residues" evidence="2">
    <location>
        <begin position="781"/>
        <end position="794"/>
    </location>
</feature>
<feature type="region of interest" description="Disordered" evidence="2">
    <location>
        <begin position="404"/>
        <end position="424"/>
    </location>
</feature>
<name>A0A081A2D7_PHYNI</name>
<dbReference type="InterPro" id="IPR001878">
    <property type="entry name" value="Znf_CCHC"/>
</dbReference>
<gene>
    <name evidence="4" type="ORF">F444_10983</name>
</gene>
<feature type="region of interest" description="Disordered" evidence="2">
    <location>
        <begin position="216"/>
        <end position="264"/>
    </location>
</feature>